<evidence type="ECO:0000256" key="6">
    <source>
        <dbReference type="ARBA" id="ARBA00023136"/>
    </source>
</evidence>
<feature type="region of interest" description="Disordered" evidence="11">
    <location>
        <begin position="1"/>
        <end position="40"/>
    </location>
</feature>
<keyword evidence="6" id="KW-0472">Membrane</keyword>
<evidence type="ECO:0000256" key="10">
    <source>
        <dbReference type="ARBA" id="ARBA00075366"/>
    </source>
</evidence>
<evidence type="ECO:0000256" key="3">
    <source>
        <dbReference type="ARBA" id="ARBA00022729"/>
    </source>
</evidence>
<dbReference type="PANTHER" id="PTHR12953:SF0">
    <property type="entry name" value="SUN DOMAIN-CONTAINING OSSIFICATION FACTOR"/>
    <property type="match status" value="1"/>
</dbReference>
<dbReference type="Proteomes" id="UP000018144">
    <property type="component" value="Unassembled WGS sequence"/>
</dbReference>
<evidence type="ECO:0000256" key="4">
    <source>
        <dbReference type="ARBA" id="ARBA00022824"/>
    </source>
</evidence>
<evidence type="ECO:0000256" key="1">
    <source>
        <dbReference type="ARBA" id="ARBA00004115"/>
    </source>
</evidence>
<dbReference type="Pfam" id="PF07738">
    <property type="entry name" value="Sad1_UNC"/>
    <property type="match status" value="1"/>
</dbReference>
<organism evidence="13 14">
    <name type="scientific">Pyronema omphalodes (strain CBS 100304)</name>
    <name type="common">Pyronema confluens</name>
    <dbReference type="NCBI Taxonomy" id="1076935"/>
    <lineage>
        <taxon>Eukaryota</taxon>
        <taxon>Fungi</taxon>
        <taxon>Dikarya</taxon>
        <taxon>Ascomycota</taxon>
        <taxon>Pezizomycotina</taxon>
        <taxon>Pezizomycetes</taxon>
        <taxon>Pezizales</taxon>
        <taxon>Pyronemataceae</taxon>
        <taxon>Pyronema</taxon>
    </lineage>
</organism>
<sequence>MATASTASTTVAISPSSDSSNASSIVPSSSSTTTAPPNAESSFIINSTATCQSVSVNYVSPGLPEQCLRTRSTASQDTLRRDEATPSPAIPTESASPPGTLEETQLSTEGSSVSSESPTIIVPPPPPPSPPLKIPDDPPQPPEQPLDTAVFLSFEEWKNQNLAKVGQSSDSFTQREQRGGPAPVQGAHHASLDGLGDEIEIDFGFGSAGSPANTIQVSGSQATGTAKPSTAMPRSKDAGKTCKERFNYASLDCAATVHRHNKEIKGAHAILMENKESYMLNKCEAKEKFFIVELCEDILVDTVVLANFEFFSSVFKEIRVSVSDTYPVKTNGWKELGTYVARNTRDVQAFLVENPLIWARYLKVEILSHYGNEYYCPISLLRVHGTTMMEEFRHESSQRGGEDDVREDIRPEAVAEPVKSAEAEEEAQQQEDNRNSIEAIPTAPIILSEPENTLTITVVEDLTATPSVTAETATRVTATTCYDPWELMNRRYIFPMELPTCPRYISVSPTPMKASTALTQPASQEVPGPIGMYPTETASTATGSTAIPAAASSASSALIPKEPPVVRSIASHIQEPVKPSYITPPIAVPTTQESFFKSVHKRLTGLESNSTLTLQYIEEQSRLMRDTFTKMEKAHVAKMEKLLESVNASAFSDLAAYREKYDQLWQSTVLALESHRLLSEREMLAISTRLTFLADEVIFQKRMYQLNTLLLVITIGVVIFSRNDRLAMPLGRHLRTHSNISNIRIFESPPQSPMPQVRKKRSDSDDSSIGGGSMPGSVVGSPGGSNGPRMMSPPASREGSPAVEEVGLSPGSLPASQGSQGSQLAAGSGNKHAEKGSERRKSWVYGFGPKLKPEGRGRMFKRQPSPLIQGEPGPAVYEGEEVGGT</sequence>
<keyword evidence="4" id="KW-0256">Endoplasmic reticulum</keyword>
<feature type="region of interest" description="Disordered" evidence="11">
    <location>
        <begin position="212"/>
        <end position="238"/>
    </location>
</feature>
<feature type="domain" description="SUN" evidence="12">
    <location>
        <begin position="214"/>
        <end position="388"/>
    </location>
</feature>
<keyword evidence="5" id="KW-1133">Transmembrane helix</keyword>
<feature type="compositionally biased region" description="Basic and acidic residues" evidence="11">
    <location>
        <begin position="831"/>
        <end position="841"/>
    </location>
</feature>
<feature type="compositionally biased region" description="Pro residues" evidence="11">
    <location>
        <begin position="121"/>
        <end position="144"/>
    </location>
</feature>
<dbReference type="EMBL" id="HF935675">
    <property type="protein sequence ID" value="CCX12042.1"/>
    <property type="molecule type" value="Genomic_DNA"/>
</dbReference>
<comment type="similarity">
    <text evidence="8">Belongs to the SLP1 family.</text>
</comment>
<evidence type="ECO:0000256" key="11">
    <source>
        <dbReference type="SAM" id="MobiDB-lite"/>
    </source>
</evidence>
<dbReference type="GO" id="GO:0034975">
    <property type="term" value="P:protein folding in endoplasmic reticulum"/>
    <property type="evidence" value="ECO:0007669"/>
    <property type="project" value="TreeGrafter"/>
</dbReference>
<dbReference type="eggNOG" id="KOG1396">
    <property type="taxonomic scope" value="Eukaryota"/>
</dbReference>
<evidence type="ECO:0000256" key="9">
    <source>
        <dbReference type="ARBA" id="ARBA00064635"/>
    </source>
</evidence>
<evidence type="ECO:0000256" key="7">
    <source>
        <dbReference type="ARBA" id="ARBA00023180"/>
    </source>
</evidence>
<keyword evidence="2" id="KW-0812">Transmembrane</keyword>
<dbReference type="InterPro" id="IPR045120">
    <property type="entry name" value="Suco/Slp1-like"/>
</dbReference>
<evidence type="ECO:0000313" key="13">
    <source>
        <dbReference type="EMBL" id="CCX12042.1"/>
    </source>
</evidence>
<dbReference type="Gene3D" id="2.60.120.260">
    <property type="entry name" value="Galactose-binding domain-like"/>
    <property type="match status" value="1"/>
</dbReference>
<feature type="compositionally biased region" description="Low complexity" evidence="11">
    <location>
        <begin position="807"/>
        <end position="829"/>
    </location>
</feature>
<feature type="region of interest" description="Disordered" evidence="11">
    <location>
        <begin position="60"/>
        <end position="146"/>
    </location>
</feature>
<comment type="subunit">
    <text evidence="9">Interacts with EMP65.</text>
</comment>
<dbReference type="OrthoDB" id="266334at2759"/>
<feature type="region of interest" description="Disordered" evidence="11">
    <location>
        <begin position="413"/>
        <end position="434"/>
    </location>
</feature>
<dbReference type="InterPro" id="IPR012919">
    <property type="entry name" value="SUN_dom"/>
</dbReference>
<keyword evidence="3" id="KW-0732">Signal</keyword>
<proteinExistence type="inferred from homology"/>
<evidence type="ECO:0000256" key="5">
    <source>
        <dbReference type="ARBA" id="ARBA00022989"/>
    </source>
</evidence>
<dbReference type="OMA" id="EFFCPVS"/>
<evidence type="ECO:0000259" key="12">
    <source>
        <dbReference type="PROSITE" id="PS51469"/>
    </source>
</evidence>
<protein>
    <recommendedName>
        <fullName evidence="10">SUN-like protein 1</fullName>
    </recommendedName>
</protein>
<gene>
    <name evidence="13" type="ORF">PCON_11636</name>
</gene>
<comment type="subcellular location">
    <subcellularLocation>
        <location evidence="1">Endoplasmic reticulum membrane</location>
        <topology evidence="1">Single-pass type I membrane protein</topology>
    </subcellularLocation>
</comment>
<feature type="compositionally biased region" description="Polar residues" evidence="11">
    <location>
        <begin position="212"/>
        <end position="228"/>
    </location>
</feature>
<dbReference type="PANTHER" id="PTHR12953">
    <property type="entry name" value="MEMBRANE PROTEIN CH1 RELATED"/>
    <property type="match status" value="1"/>
</dbReference>
<evidence type="ECO:0000256" key="8">
    <source>
        <dbReference type="ARBA" id="ARBA00061226"/>
    </source>
</evidence>
<reference evidence="13 14" key="1">
    <citation type="journal article" date="2013" name="PLoS Genet.">
        <title>The genome and development-dependent transcriptomes of Pyronema confluens: a window into fungal evolution.</title>
        <authorList>
            <person name="Traeger S."/>
            <person name="Altegoer F."/>
            <person name="Freitag M."/>
            <person name="Gabaldon T."/>
            <person name="Kempken F."/>
            <person name="Kumar A."/>
            <person name="Marcet-Houben M."/>
            <person name="Poggeler S."/>
            <person name="Stajich J.E."/>
            <person name="Nowrousian M."/>
        </authorList>
    </citation>
    <scope>NUCLEOTIDE SEQUENCE [LARGE SCALE GENOMIC DNA]</scope>
    <source>
        <strain evidence="14">CBS 100304</strain>
        <tissue evidence="13">Vegetative mycelium</tissue>
    </source>
</reference>
<feature type="region of interest" description="Disordered" evidence="11">
    <location>
        <begin position="165"/>
        <end position="190"/>
    </location>
</feature>
<accession>U4L4Q4</accession>
<dbReference type="FunFam" id="2.60.120.260:FF:000099">
    <property type="entry name" value="Uncharacterized protein, isoform C"/>
    <property type="match status" value="1"/>
</dbReference>
<dbReference type="AlphaFoldDB" id="U4L4Q4"/>
<keyword evidence="14" id="KW-1185">Reference proteome</keyword>
<dbReference type="GO" id="GO:0005789">
    <property type="term" value="C:endoplasmic reticulum membrane"/>
    <property type="evidence" value="ECO:0007669"/>
    <property type="project" value="UniProtKB-SubCell"/>
</dbReference>
<name>U4L4Q4_PYROM</name>
<keyword evidence="7" id="KW-0325">Glycoprotein</keyword>
<feature type="region of interest" description="Disordered" evidence="11">
    <location>
        <begin position="741"/>
        <end position="885"/>
    </location>
</feature>
<dbReference type="STRING" id="1076935.U4L4Q4"/>
<dbReference type="PROSITE" id="PS51469">
    <property type="entry name" value="SUN"/>
    <property type="match status" value="1"/>
</dbReference>
<feature type="compositionally biased region" description="Low complexity" evidence="11">
    <location>
        <begin position="104"/>
        <end position="120"/>
    </location>
</feature>
<evidence type="ECO:0000313" key="14">
    <source>
        <dbReference type="Proteomes" id="UP000018144"/>
    </source>
</evidence>
<evidence type="ECO:0000256" key="2">
    <source>
        <dbReference type="ARBA" id="ARBA00022692"/>
    </source>
</evidence>